<keyword evidence="2" id="KW-1185">Reference proteome</keyword>
<dbReference type="Proteomes" id="UP001054945">
    <property type="component" value="Unassembled WGS sequence"/>
</dbReference>
<name>A0AAV4Y8W0_CAEEX</name>
<accession>A0AAV4Y8W0</accession>
<organism evidence="1 2">
    <name type="scientific">Caerostris extrusa</name>
    <name type="common">Bark spider</name>
    <name type="synonym">Caerostris bankana</name>
    <dbReference type="NCBI Taxonomy" id="172846"/>
    <lineage>
        <taxon>Eukaryota</taxon>
        <taxon>Metazoa</taxon>
        <taxon>Ecdysozoa</taxon>
        <taxon>Arthropoda</taxon>
        <taxon>Chelicerata</taxon>
        <taxon>Arachnida</taxon>
        <taxon>Araneae</taxon>
        <taxon>Araneomorphae</taxon>
        <taxon>Entelegynae</taxon>
        <taxon>Araneoidea</taxon>
        <taxon>Araneidae</taxon>
        <taxon>Caerostris</taxon>
    </lineage>
</organism>
<comment type="caution">
    <text evidence="1">The sequence shown here is derived from an EMBL/GenBank/DDBJ whole genome shotgun (WGS) entry which is preliminary data.</text>
</comment>
<protein>
    <submittedName>
        <fullName evidence="1">Uncharacterized protein</fullName>
    </submittedName>
</protein>
<evidence type="ECO:0000313" key="2">
    <source>
        <dbReference type="Proteomes" id="UP001054945"/>
    </source>
</evidence>
<reference evidence="1 2" key="1">
    <citation type="submission" date="2021-06" db="EMBL/GenBank/DDBJ databases">
        <title>Caerostris extrusa draft genome.</title>
        <authorList>
            <person name="Kono N."/>
            <person name="Arakawa K."/>
        </authorList>
    </citation>
    <scope>NUCLEOTIDE SEQUENCE [LARGE SCALE GENOMIC DNA]</scope>
</reference>
<sequence>MKNAWRHFRYHASDGKNTKCAIFERRHFSIYGSRTGFCPFRNSTPVSTKREKDRGLELAFARSEILLLQAQKQRELFMDFVCELGERLLSLLRMRSKVQFSFIKSKQALGE</sequence>
<gene>
    <name evidence="1" type="ORF">CEXT_12031</name>
</gene>
<proteinExistence type="predicted"/>
<dbReference type="EMBL" id="BPLR01001482">
    <property type="protein sequence ID" value="GIZ02620.1"/>
    <property type="molecule type" value="Genomic_DNA"/>
</dbReference>
<evidence type="ECO:0000313" key="1">
    <source>
        <dbReference type="EMBL" id="GIZ02620.1"/>
    </source>
</evidence>
<dbReference type="AlphaFoldDB" id="A0AAV4Y8W0"/>